<protein>
    <recommendedName>
        <fullName evidence="2">polynucleotide adenylyltransferase</fullName>
        <ecNumber evidence="2">2.7.7.19</ecNumber>
    </recommendedName>
</protein>
<dbReference type="SUPFAM" id="SSF81631">
    <property type="entry name" value="PAP/OAS1 substrate-binding domain"/>
    <property type="match status" value="1"/>
</dbReference>
<comment type="caution">
    <text evidence="8">The sequence shown here is derived from an EMBL/GenBank/DDBJ whole genome shotgun (WGS) entry which is preliminary data.</text>
</comment>
<feature type="compositionally biased region" description="Basic and acidic residues" evidence="5">
    <location>
        <begin position="137"/>
        <end position="159"/>
    </location>
</feature>
<keyword evidence="3" id="KW-0479">Metal-binding</keyword>
<evidence type="ECO:0000259" key="7">
    <source>
        <dbReference type="Pfam" id="PF22600"/>
    </source>
</evidence>
<sequence length="873" mass="99638">MHQPRHVFQALADFPSTFESVVTTKPFRIASTIIKKKNYKRIVSYCKNQKMPRPLPPIRGPPPTGPSAMKSSAPTGPSAMKGSPPIGPSALQNRGVRRPPGTSTSGSSQGPHKFLSRSESDSSIYRDNRQFPSKQNNTKDDTYRARNDSGSHLARSERYYPDSYQDQLRRFESKINDRENDVRRFSNYDLDLSSNFRGEKFRFDDGKNDRRHVRERQPNRARRGYGRFSRVASEREFLRTKREPTPQLMTGMNEESGCTVKFLRLEDLSDSEEADMDLSGNEDAGFEKKKSYSASNSPNDSVPFDTEPGESSTRTFTDKDQGDTLSRIETGSPSNEQDEKKKSTKVLVGKKNNIKPRWSNPDPYTALPPPDESQRKKKDVVKLIRKARVASESKTKLETPTDDFISFDSGENEIVDLTSSLSPPKTSRATNSDENLSRSRMNRDTSPMSRNFRRSTSPLDTKKDKVINYRGKSPNRISAKDYSANDLVSDSNLGSRKRTISDVIKEPPITSEKGVRSTPDGRILNDWLPYDDISESPWLIDHSNISNMYKRLHEEILDFYHFVKPRRFEQYVREKLIEDLRRRIRNYSQEAEIFSFGSFPAGLYLPTADLDLVMISNHYMQGGRPQFGYNASQVYKFGRFLDEEQVILKGSKECITKAKVPLVKYVDRLTGLKVDISFENTNGLVANKTFQAWKEKFPAMPIIVTLIKQFLFMRGLDQPVNGGIGGFSITCLVVSLLQHMPQTRSRPIIPEHNLGEVLLEFFDLYGNKFDTVKHAISVNPACYLSKCDLNQAYKKRLDKFCIIDPNNPDNDIAGGSRNSMAIKRAFQFAYEDLRQRMIELQKKLDNNKRRPQSILSCIIGGNYSSFNLQREHL</sequence>
<dbReference type="Pfam" id="PF03828">
    <property type="entry name" value="PAP_assoc"/>
    <property type="match status" value="1"/>
</dbReference>
<evidence type="ECO:0000256" key="4">
    <source>
        <dbReference type="ARBA" id="ARBA00022842"/>
    </source>
</evidence>
<dbReference type="GO" id="GO:0031499">
    <property type="term" value="C:TRAMP complex"/>
    <property type="evidence" value="ECO:0007669"/>
    <property type="project" value="TreeGrafter"/>
</dbReference>
<name>A0A2S4PNA6_9PEZI</name>
<dbReference type="SUPFAM" id="SSF81301">
    <property type="entry name" value="Nucleotidyltransferase"/>
    <property type="match status" value="1"/>
</dbReference>
<dbReference type="CDD" id="cd05402">
    <property type="entry name" value="NT_PAP_TUTase"/>
    <property type="match status" value="1"/>
</dbReference>
<dbReference type="GO" id="GO:0010605">
    <property type="term" value="P:negative regulation of macromolecule metabolic process"/>
    <property type="evidence" value="ECO:0007669"/>
    <property type="project" value="UniProtKB-ARBA"/>
</dbReference>
<dbReference type="GO" id="GO:0003729">
    <property type="term" value="F:mRNA binding"/>
    <property type="evidence" value="ECO:0007669"/>
    <property type="project" value="TreeGrafter"/>
</dbReference>
<dbReference type="AlphaFoldDB" id="A0A2S4PNA6"/>
<evidence type="ECO:0000256" key="5">
    <source>
        <dbReference type="SAM" id="MobiDB-lite"/>
    </source>
</evidence>
<dbReference type="PANTHER" id="PTHR23092:SF15">
    <property type="entry name" value="INACTIVE NON-CANONICAL POLY(A) RNA POLYMERASE PROTEIN TRF4-2-RELATED"/>
    <property type="match status" value="1"/>
</dbReference>
<evidence type="ECO:0000256" key="3">
    <source>
        <dbReference type="ARBA" id="ARBA00022723"/>
    </source>
</evidence>
<dbReference type="Pfam" id="PF22600">
    <property type="entry name" value="MTPAP-like_central"/>
    <property type="match status" value="1"/>
</dbReference>
<evidence type="ECO:0000256" key="2">
    <source>
        <dbReference type="ARBA" id="ARBA00012388"/>
    </source>
</evidence>
<dbReference type="GO" id="GO:0031123">
    <property type="term" value="P:RNA 3'-end processing"/>
    <property type="evidence" value="ECO:0007669"/>
    <property type="project" value="TreeGrafter"/>
</dbReference>
<feature type="compositionally biased region" description="Polar residues" evidence="5">
    <location>
        <begin position="417"/>
        <end position="434"/>
    </location>
</feature>
<proteinExistence type="inferred from homology"/>
<feature type="domain" description="Poly(A) RNA polymerase mitochondrial-like central palm" evidence="7">
    <location>
        <begin position="552"/>
        <end position="694"/>
    </location>
</feature>
<dbReference type="InterPro" id="IPR054708">
    <property type="entry name" value="MTPAP-like_central"/>
</dbReference>
<feature type="region of interest" description="Disordered" evidence="5">
    <location>
        <begin position="417"/>
        <end position="463"/>
    </location>
</feature>
<keyword evidence="9" id="KW-1185">Reference proteome</keyword>
<feature type="compositionally biased region" description="Basic and acidic residues" evidence="5">
    <location>
        <begin position="116"/>
        <end position="129"/>
    </location>
</feature>
<dbReference type="PANTHER" id="PTHR23092">
    <property type="entry name" value="POLY(A) RNA POLYMERASE"/>
    <property type="match status" value="1"/>
</dbReference>
<evidence type="ECO:0000256" key="1">
    <source>
        <dbReference type="ARBA" id="ARBA00008593"/>
    </source>
</evidence>
<feature type="compositionally biased region" description="Low complexity" evidence="5">
    <location>
        <begin position="98"/>
        <end position="108"/>
    </location>
</feature>
<dbReference type="EC" id="2.7.7.19" evidence="2"/>
<dbReference type="GO" id="GO:0005730">
    <property type="term" value="C:nucleolus"/>
    <property type="evidence" value="ECO:0007669"/>
    <property type="project" value="TreeGrafter"/>
</dbReference>
<dbReference type="EMBL" id="PEDP01001527">
    <property type="protein sequence ID" value="POS83513.1"/>
    <property type="molecule type" value="Genomic_DNA"/>
</dbReference>
<keyword evidence="4" id="KW-0460">Magnesium</keyword>
<feature type="region of interest" description="Disordered" evidence="5">
    <location>
        <begin position="47"/>
        <end position="159"/>
    </location>
</feature>
<gene>
    <name evidence="8" type="ORF">EPUL_004710</name>
</gene>
<feature type="region of interest" description="Disordered" evidence="5">
    <location>
        <begin position="272"/>
        <end position="379"/>
    </location>
</feature>
<dbReference type="InterPro" id="IPR002058">
    <property type="entry name" value="PAP_assoc"/>
</dbReference>
<feature type="compositionally biased region" description="Pro residues" evidence="5">
    <location>
        <begin position="53"/>
        <end position="65"/>
    </location>
</feature>
<dbReference type="InterPro" id="IPR045862">
    <property type="entry name" value="Trf4-like"/>
</dbReference>
<comment type="similarity">
    <text evidence="1">Belongs to the DNA polymerase type-B-like family.</text>
</comment>
<feature type="non-terminal residue" evidence="8">
    <location>
        <position position="873"/>
    </location>
</feature>
<dbReference type="InterPro" id="IPR043519">
    <property type="entry name" value="NT_sf"/>
</dbReference>
<dbReference type="GO" id="GO:0046872">
    <property type="term" value="F:metal ion binding"/>
    <property type="evidence" value="ECO:0007669"/>
    <property type="project" value="UniProtKB-KW"/>
</dbReference>
<dbReference type="OrthoDB" id="273917at2759"/>
<dbReference type="GO" id="GO:0043634">
    <property type="term" value="P:polyadenylation-dependent ncRNA catabolic process"/>
    <property type="evidence" value="ECO:0007669"/>
    <property type="project" value="TreeGrafter"/>
</dbReference>
<feature type="compositionally biased region" description="Polar residues" evidence="5">
    <location>
        <begin position="444"/>
        <end position="459"/>
    </location>
</feature>
<evidence type="ECO:0000313" key="9">
    <source>
        <dbReference type="Proteomes" id="UP000237438"/>
    </source>
</evidence>
<dbReference type="Gene3D" id="1.10.1410.10">
    <property type="match status" value="1"/>
</dbReference>
<accession>A0A2S4PNA6</accession>
<feature type="compositionally biased region" description="Polar residues" evidence="5">
    <location>
        <begin position="323"/>
        <end position="335"/>
    </location>
</feature>
<dbReference type="STRING" id="225359.A0A2S4PNA6"/>
<evidence type="ECO:0000259" key="6">
    <source>
        <dbReference type="Pfam" id="PF03828"/>
    </source>
</evidence>
<organism evidence="8 9">
    <name type="scientific">Erysiphe pulchra</name>
    <dbReference type="NCBI Taxonomy" id="225359"/>
    <lineage>
        <taxon>Eukaryota</taxon>
        <taxon>Fungi</taxon>
        <taxon>Dikarya</taxon>
        <taxon>Ascomycota</taxon>
        <taxon>Pezizomycotina</taxon>
        <taxon>Leotiomycetes</taxon>
        <taxon>Erysiphales</taxon>
        <taxon>Erysiphaceae</taxon>
        <taxon>Erysiphe</taxon>
    </lineage>
</organism>
<dbReference type="Gene3D" id="3.30.460.10">
    <property type="entry name" value="Beta Polymerase, domain 2"/>
    <property type="match status" value="1"/>
</dbReference>
<reference evidence="8 9" key="1">
    <citation type="submission" date="2017-10" db="EMBL/GenBank/DDBJ databases">
        <title>Development of genomic resources for the powdery mildew, Erysiphe pulchra.</title>
        <authorList>
            <person name="Wadl P.A."/>
            <person name="Mack B.M."/>
            <person name="Moore G."/>
            <person name="Beltz S.B."/>
        </authorList>
    </citation>
    <scope>NUCLEOTIDE SEQUENCE [LARGE SCALE GENOMIC DNA]</scope>
    <source>
        <strain evidence="8">Cflorida</strain>
    </source>
</reference>
<dbReference type="Proteomes" id="UP000237438">
    <property type="component" value="Unassembled WGS sequence"/>
</dbReference>
<feature type="domain" description="PAP-associated" evidence="6">
    <location>
        <begin position="753"/>
        <end position="810"/>
    </location>
</feature>
<evidence type="ECO:0000313" key="8">
    <source>
        <dbReference type="EMBL" id="POS83513.1"/>
    </source>
</evidence>
<dbReference type="GO" id="GO:1990817">
    <property type="term" value="F:poly(A) RNA polymerase activity"/>
    <property type="evidence" value="ECO:0007669"/>
    <property type="project" value="UniProtKB-EC"/>
</dbReference>